<evidence type="ECO:0000313" key="2">
    <source>
        <dbReference type="Proteomes" id="UP000194422"/>
    </source>
</evidence>
<dbReference type="Proteomes" id="UP000194422">
    <property type="component" value="Unassembled WGS sequence"/>
</dbReference>
<accession>A0A7D8D7C6</accession>
<gene>
    <name evidence="1" type="ORF">BACERE00174_00207</name>
</gene>
<proteinExistence type="predicted"/>
<organism evidence="1 2">
    <name type="scientific">Bacillus paranthracis</name>
    <dbReference type="NCBI Taxonomy" id="2026186"/>
    <lineage>
        <taxon>Bacteria</taxon>
        <taxon>Bacillati</taxon>
        <taxon>Bacillota</taxon>
        <taxon>Bacilli</taxon>
        <taxon>Bacillales</taxon>
        <taxon>Bacillaceae</taxon>
        <taxon>Bacillus</taxon>
        <taxon>Bacillus cereus group</taxon>
    </lineage>
</organism>
<comment type="caution">
    <text evidence="1">The sequence shown here is derived from an EMBL/GenBank/DDBJ whole genome shotgun (WGS) entry which is preliminary data.</text>
</comment>
<protein>
    <submittedName>
        <fullName evidence="1">Uncharacterized protein</fullName>
    </submittedName>
</protein>
<dbReference type="EMBL" id="FWYW01000024">
    <property type="protein sequence ID" value="SMD60167.1"/>
    <property type="molecule type" value="Genomic_DNA"/>
</dbReference>
<sequence length="55" mass="6293">MKFYVQIELLQDGGLVTNVLKKKEHSICLRLLNYLMGHLLNELKTYSGGISNENI</sequence>
<name>A0A7D8D7C6_9BACI</name>
<dbReference type="AlphaFoldDB" id="A0A7D8D7C6"/>
<reference evidence="1 2" key="1">
    <citation type="submission" date="2017-04" db="EMBL/GenBank/DDBJ databases">
        <authorList>
            <person name="Criscuolo A."/>
        </authorList>
    </citation>
    <scope>NUCLEOTIDE SEQUENCE [LARGE SCALE GENOMIC DNA]</scope>
    <source>
        <strain evidence="1">16-00174</strain>
    </source>
</reference>
<evidence type="ECO:0000313" key="1">
    <source>
        <dbReference type="EMBL" id="SMD60167.1"/>
    </source>
</evidence>